<feature type="region of interest" description="Disordered" evidence="1">
    <location>
        <begin position="98"/>
        <end position="117"/>
    </location>
</feature>
<reference evidence="2 3" key="1">
    <citation type="submission" date="2019-04" db="EMBL/GenBank/DDBJ databases">
        <title>Comparative genomics and transcriptomics to analyze fruiting body development in filamentous ascomycetes.</title>
        <authorList>
            <consortium name="DOE Joint Genome Institute"/>
            <person name="Lutkenhaus R."/>
            <person name="Traeger S."/>
            <person name="Breuer J."/>
            <person name="Kuo A."/>
            <person name="Lipzen A."/>
            <person name="Pangilinan J."/>
            <person name="Dilworth D."/>
            <person name="Sandor L."/>
            <person name="Poggeler S."/>
            <person name="Barry K."/>
            <person name="Grigoriev I.V."/>
            <person name="Nowrousian M."/>
        </authorList>
    </citation>
    <scope>NUCLEOTIDE SEQUENCE [LARGE SCALE GENOMIC DNA]</scope>
    <source>
        <strain evidence="2 3">CBS 389.68</strain>
    </source>
</reference>
<feature type="region of interest" description="Disordered" evidence="1">
    <location>
        <begin position="65"/>
        <end position="92"/>
    </location>
</feature>
<dbReference type="EMBL" id="ML220153">
    <property type="protein sequence ID" value="TGZ77459.1"/>
    <property type="molecule type" value="Genomic_DNA"/>
</dbReference>
<feature type="region of interest" description="Disordered" evidence="1">
    <location>
        <begin position="149"/>
        <end position="181"/>
    </location>
</feature>
<gene>
    <name evidence="2" type="ORF">EX30DRAFT_200417</name>
</gene>
<feature type="compositionally biased region" description="Polar residues" evidence="1">
    <location>
        <begin position="108"/>
        <end position="117"/>
    </location>
</feature>
<evidence type="ECO:0000313" key="3">
    <source>
        <dbReference type="Proteomes" id="UP000298138"/>
    </source>
</evidence>
<evidence type="ECO:0000313" key="2">
    <source>
        <dbReference type="EMBL" id="TGZ77459.1"/>
    </source>
</evidence>
<protein>
    <submittedName>
        <fullName evidence="2">Uncharacterized protein</fullName>
    </submittedName>
</protein>
<dbReference type="InParanoid" id="A0A4S2MQ59"/>
<dbReference type="Proteomes" id="UP000298138">
    <property type="component" value="Unassembled WGS sequence"/>
</dbReference>
<proteinExistence type="predicted"/>
<keyword evidence="3" id="KW-1185">Reference proteome</keyword>
<sequence length="181" mass="19769">MGGTLADWDVQLHVQYMCMYTLYDGMMSLSLCQSVSQCVVCAYECAATSVLLLLPAHLPRHCPHQHHNSLPPPSLPSPSSINSSSPYRRGDDYAASLTSPPFPIHAPSSPNHPQTIPSFPIHPSILLNRDIPIPDEGLYLTVTWRREKRTPSPTPLRGCTNRRGSCGEKLAREGDGVGRGG</sequence>
<organism evidence="2 3">
    <name type="scientific">Ascodesmis nigricans</name>
    <dbReference type="NCBI Taxonomy" id="341454"/>
    <lineage>
        <taxon>Eukaryota</taxon>
        <taxon>Fungi</taxon>
        <taxon>Dikarya</taxon>
        <taxon>Ascomycota</taxon>
        <taxon>Pezizomycotina</taxon>
        <taxon>Pezizomycetes</taxon>
        <taxon>Pezizales</taxon>
        <taxon>Ascodesmidaceae</taxon>
        <taxon>Ascodesmis</taxon>
    </lineage>
</organism>
<dbReference type="AlphaFoldDB" id="A0A4S2MQ59"/>
<name>A0A4S2MQ59_9PEZI</name>
<evidence type="ECO:0000256" key="1">
    <source>
        <dbReference type="SAM" id="MobiDB-lite"/>
    </source>
</evidence>
<feature type="compositionally biased region" description="Basic and acidic residues" evidence="1">
    <location>
        <begin position="165"/>
        <end position="181"/>
    </location>
</feature>
<feature type="compositionally biased region" description="Low complexity" evidence="1">
    <location>
        <begin position="77"/>
        <end position="86"/>
    </location>
</feature>
<accession>A0A4S2MQ59</accession>